<dbReference type="InterPro" id="IPR008996">
    <property type="entry name" value="IL1/FGF"/>
</dbReference>
<dbReference type="SUPFAM" id="SSF50353">
    <property type="entry name" value="Cytokine"/>
    <property type="match status" value="2"/>
</dbReference>
<keyword evidence="5" id="KW-1185">Reference proteome</keyword>
<evidence type="ECO:0000256" key="3">
    <source>
        <dbReference type="ARBA" id="ARBA00022525"/>
    </source>
</evidence>
<gene>
    <name evidence="4" type="ORF">GDO78_016164</name>
</gene>
<dbReference type="Proteomes" id="UP000770717">
    <property type="component" value="Unassembled WGS sequence"/>
</dbReference>
<dbReference type="GO" id="GO:0010628">
    <property type="term" value="P:positive regulation of gene expression"/>
    <property type="evidence" value="ECO:0007669"/>
    <property type="project" value="TreeGrafter"/>
</dbReference>
<dbReference type="Gene3D" id="2.80.10.50">
    <property type="match status" value="2"/>
</dbReference>
<comment type="caution">
    <text evidence="4">The sequence shown here is derived from an EMBL/GenBank/DDBJ whole genome shotgun (WGS) entry which is preliminary data.</text>
</comment>
<protein>
    <recommendedName>
        <fullName evidence="6">Interleukin-1</fullName>
    </recommendedName>
</protein>
<evidence type="ECO:0000313" key="5">
    <source>
        <dbReference type="Proteomes" id="UP000770717"/>
    </source>
</evidence>
<dbReference type="OrthoDB" id="8535973at2759"/>
<dbReference type="GO" id="GO:0019221">
    <property type="term" value="P:cytokine-mediated signaling pathway"/>
    <property type="evidence" value="ECO:0007669"/>
    <property type="project" value="TreeGrafter"/>
</dbReference>
<keyword evidence="3" id="KW-0964">Secreted</keyword>
<dbReference type="EMBL" id="WNTK01001847">
    <property type="protein sequence ID" value="KAG9466760.1"/>
    <property type="molecule type" value="Genomic_DNA"/>
</dbReference>
<evidence type="ECO:0000256" key="2">
    <source>
        <dbReference type="ARBA" id="ARBA00010448"/>
    </source>
</evidence>
<evidence type="ECO:0008006" key="6">
    <source>
        <dbReference type="Google" id="ProtNLM"/>
    </source>
</evidence>
<dbReference type="PANTHER" id="PTHR10078">
    <property type="entry name" value="INTERLEUKIN-1 FAMILY MEMBER"/>
    <property type="match status" value="1"/>
</dbReference>
<dbReference type="PANTHER" id="PTHR10078:SF35">
    <property type="entry name" value="INTERLEUKIN-18"/>
    <property type="match status" value="1"/>
</dbReference>
<organism evidence="4 5">
    <name type="scientific">Eleutherodactylus coqui</name>
    <name type="common">Puerto Rican coqui</name>
    <dbReference type="NCBI Taxonomy" id="57060"/>
    <lineage>
        <taxon>Eukaryota</taxon>
        <taxon>Metazoa</taxon>
        <taxon>Chordata</taxon>
        <taxon>Craniata</taxon>
        <taxon>Vertebrata</taxon>
        <taxon>Euteleostomi</taxon>
        <taxon>Amphibia</taxon>
        <taxon>Batrachia</taxon>
        <taxon>Anura</taxon>
        <taxon>Neobatrachia</taxon>
        <taxon>Hyloidea</taxon>
        <taxon>Eleutherodactylidae</taxon>
        <taxon>Eleutherodactylinae</taxon>
        <taxon>Eleutherodactylus</taxon>
        <taxon>Eleutherodactylus</taxon>
    </lineage>
</organism>
<evidence type="ECO:0000256" key="1">
    <source>
        <dbReference type="ARBA" id="ARBA00004613"/>
    </source>
</evidence>
<proteinExistence type="inferred from homology"/>
<dbReference type="EMBL" id="WNTK01001847">
    <property type="protein sequence ID" value="KAG9466761.1"/>
    <property type="molecule type" value="Genomic_DNA"/>
</dbReference>
<dbReference type="GO" id="GO:0071222">
    <property type="term" value="P:cellular response to lipopolysaccharide"/>
    <property type="evidence" value="ECO:0007669"/>
    <property type="project" value="TreeGrafter"/>
</dbReference>
<comment type="subcellular location">
    <subcellularLocation>
        <location evidence="1">Secreted</location>
    </subcellularLocation>
</comment>
<comment type="similarity">
    <text evidence="2">Belongs to the IL-1 family.</text>
</comment>
<sequence>MMNQLAGIKNFQKDPFNFFPNRIKSDVDFKVEQGGFLMNIYDNLKGRTNGLPVAISYIVRRRKYILCVEDNSVTLKEGELPDVPAENSEFIFYRRDSPSEDRTSYTLESSVKSGSYLACSEDGQHVILKPDAKDDRATRFYFEIILVGSEMLFKPDSIKEETPYHILNSHDDFLTAQPEESIATFESDGDAKGERAMFYMNIYREYDSGNGLPVVFSCRVDNKNYLLSAASNSVSLKEGGLPSEIPTKTSEFIFYIIAFSTGQKALRFKSSAAQKFCLAWSVQDPKKTLILNPYHEGVINERMSFFVENQSNI</sequence>
<dbReference type="InterPro" id="IPR000975">
    <property type="entry name" value="IL-1_fam"/>
</dbReference>
<name>A0A8J6BN34_ELECQ</name>
<dbReference type="AlphaFoldDB" id="A0A8J6BN34"/>
<dbReference type="GO" id="GO:0005615">
    <property type="term" value="C:extracellular space"/>
    <property type="evidence" value="ECO:0007669"/>
    <property type="project" value="InterPro"/>
</dbReference>
<dbReference type="GO" id="GO:0005125">
    <property type="term" value="F:cytokine activity"/>
    <property type="evidence" value="ECO:0007669"/>
    <property type="project" value="InterPro"/>
</dbReference>
<dbReference type="GO" id="GO:0006955">
    <property type="term" value="P:immune response"/>
    <property type="evidence" value="ECO:0007669"/>
    <property type="project" value="InterPro"/>
</dbReference>
<evidence type="ECO:0000313" key="4">
    <source>
        <dbReference type="EMBL" id="KAG9466760.1"/>
    </source>
</evidence>
<dbReference type="GO" id="GO:0006954">
    <property type="term" value="P:inflammatory response"/>
    <property type="evidence" value="ECO:0007669"/>
    <property type="project" value="InterPro"/>
</dbReference>
<reference evidence="4" key="1">
    <citation type="thesis" date="2020" institute="ProQuest LLC" country="789 East Eisenhower Parkway, Ann Arbor, MI, USA">
        <title>Comparative Genomics and Chromosome Evolution.</title>
        <authorList>
            <person name="Mudd A.B."/>
        </authorList>
    </citation>
    <scope>NUCLEOTIDE SEQUENCE</scope>
    <source>
        <strain evidence="4">HN-11 Male</strain>
        <tissue evidence="4">Kidney and liver</tissue>
    </source>
</reference>
<accession>A0A8J6BN34</accession>